<gene>
    <name evidence="1" type="ORF">MPL3365_130527</name>
</gene>
<evidence type="ECO:0000313" key="2">
    <source>
        <dbReference type="Proteomes" id="UP000046122"/>
    </source>
</evidence>
<protein>
    <submittedName>
        <fullName evidence="1">Uncharacterized protein</fullName>
    </submittedName>
</protein>
<dbReference type="Proteomes" id="UP000046122">
    <property type="component" value="Unassembled WGS sequence"/>
</dbReference>
<dbReference type="AlphaFoldDB" id="A0A090GSY6"/>
<name>A0A090GSY6_MESPL</name>
<organism evidence="1 2">
    <name type="scientific">Mesorhizobium plurifarium</name>
    <dbReference type="NCBI Taxonomy" id="69974"/>
    <lineage>
        <taxon>Bacteria</taxon>
        <taxon>Pseudomonadati</taxon>
        <taxon>Pseudomonadota</taxon>
        <taxon>Alphaproteobacteria</taxon>
        <taxon>Hyphomicrobiales</taxon>
        <taxon>Phyllobacteriaceae</taxon>
        <taxon>Mesorhizobium</taxon>
    </lineage>
</organism>
<accession>A0A090GSY6</accession>
<sequence length="464" mass="51867">MAEELKREHQLMSLRMQLLAWSGDPYVLIEFESGGSSKKNWKLPASMLGISQEGRSSLPQGPHLPHALADEIAATANKNARTGSSEPLWLHLIRPYGLLGAMPWERLLGDVVNRPILRLPDFLERSKEDPDTLEIAVCFDPSIEGDHFADFRRVHDVICSAFDAPRAQIVAHLFTTPKIAEHFGTYPIPRLKIHSLGEERIETESGLTGFPSFSPWLGWIESVLRNEALDAVHFICPTESSDERSNLLLRASPGRDAAQSLTAVYPSEVASFLQRTGAWAALFSPPQGSGTEESCRYFADSLAQIRPGPVLYHEFDDDIEQVRNRLDKVYQFLFASDPSEAPQLHEDFLYCQPALVSDYENWDSGRNEVPPRASVTQRVWARLSQQSDLIPDYRLSEAPAWTSAAQRFVEKASLDSHRFLRSAQGSFLDEAVSSSAMSANNVVQSTLSDIQKIIDQHVLPSKDD</sequence>
<evidence type="ECO:0000313" key="1">
    <source>
        <dbReference type="EMBL" id="CDX51559.1"/>
    </source>
</evidence>
<dbReference type="EMBL" id="CCNE01000005">
    <property type="protein sequence ID" value="CDX51559.1"/>
    <property type="molecule type" value="Genomic_DNA"/>
</dbReference>
<reference evidence="1 2" key="1">
    <citation type="submission" date="2014-08" db="EMBL/GenBank/DDBJ databases">
        <authorList>
            <person name="Moulin Lionel"/>
        </authorList>
    </citation>
    <scope>NUCLEOTIDE SEQUENCE [LARGE SCALE GENOMIC DNA]</scope>
</reference>
<proteinExistence type="predicted"/>